<evidence type="ECO:0008006" key="5">
    <source>
        <dbReference type="Google" id="ProtNLM"/>
    </source>
</evidence>
<reference evidence="3 4" key="1">
    <citation type="submission" date="2019-01" db="EMBL/GenBank/DDBJ databases">
        <title>Sequencing of cultivated peanut Arachis hypogaea provides insights into genome evolution and oil improvement.</title>
        <authorList>
            <person name="Chen X."/>
        </authorList>
    </citation>
    <scope>NUCLEOTIDE SEQUENCE [LARGE SCALE GENOMIC DNA]</scope>
    <source>
        <strain evidence="4">cv. Fuhuasheng</strain>
        <tissue evidence="3">Leaves</tissue>
    </source>
</reference>
<dbReference type="Gene3D" id="1.25.40.10">
    <property type="entry name" value="Tetratricopeptide repeat domain"/>
    <property type="match status" value="3"/>
</dbReference>
<feature type="repeat" description="PPR" evidence="2">
    <location>
        <begin position="133"/>
        <end position="167"/>
    </location>
</feature>
<evidence type="ECO:0000313" key="3">
    <source>
        <dbReference type="EMBL" id="RYR07738.1"/>
    </source>
</evidence>
<feature type="repeat" description="PPR" evidence="2">
    <location>
        <begin position="168"/>
        <end position="202"/>
    </location>
</feature>
<sequence>MLSLFSFSLSRIMLRYSPYSVPNSVFRLCFPSTSSLHSNSQSQSLDKYIDIFTRLLSMRPPPSINSFNMILGVLAKMNDFPTALPHVQLLEARGFQFNEVTYVTLIQGLCKTRHTSAAIQVLRKIPMNGIVPNVVMYSTIIDSLCKAGLVNLAFRLFSEMLAKGISPDVQSYNIMINGFCKSKMLDQALNLSEEMLHNYLVPNTVTYSILIDSLCKSKRISCALELFGKMHDRGQTANIVTYNSLLNGLFKNKQLDKALMLFNQMKKSGIDLNINTYRVLIDGLYNAKEIFQDFCVIGCPPNVRAYNIKIDGLCKKGLFKEALTQLSEMEHNGCLPNAVTFVTVIHALFEKDENDMAEKLLREMIARGLLNLDKKNGTLRQGHIDTKSCLIDETWRDIELDSFHSFYLRMDRINMSVFRMVTSATSAFFMFITAISSPSITCSSSILNSNGCSSS</sequence>
<accession>A0A444Z0Q0</accession>
<evidence type="ECO:0000256" key="2">
    <source>
        <dbReference type="PROSITE-ProRule" id="PRU00708"/>
    </source>
</evidence>
<dbReference type="Pfam" id="PF12854">
    <property type="entry name" value="PPR_1"/>
    <property type="match status" value="1"/>
</dbReference>
<evidence type="ECO:0000256" key="1">
    <source>
        <dbReference type="ARBA" id="ARBA00022737"/>
    </source>
</evidence>
<comment type="caution">
    <text evidence="3">The sequence shown here is derived from an EMBL/GenBank/DDBJ whole genome shotgun (WGS) entry which is preliminary data.</text>
</comment>
<dbReference type="AlphaFoldDB" id="A0A444Z0Q0"/>
<dbReference type="PANTHER" id="PTHR47942:SF16">
    <property type="entry name" value="PENTATRICOPEPTIDE REPEAT DOMAIN CONTAINING PROTEIN-RELATED"/>
    <property type="match status" value="1"/>
</dbReference>
<feature type="repeat" description="PPR" evidence="2">
    <location>
        <begin position="203"/>
        <end position="237"/>
    </location>
</feature>
<feature type="repeat" description="PPR" evidence="2">
    <location>
        <begin position="302"/>
        <end position="336"/>
    </location>
</feature>
<name>A0A444Z0Q0_ARAHY</name>
<dbReference type="InterPro" id="IPR002885">
    <property type="entry name" value="PPR_rpt"/>
</dbReference>
<feature type="repeat" description="PPR" evidence="2">
    <location>
        <begin position="98"/>
        <end position="132"/>
    </location>
</feature>
<keyword evidence="4" id="KW-1185">Reference proteome</keyword>
<dbReference type="PANTHER" id="PTHR47942">
    <property type="entry name" value="TETRATRICOPEPTIDE REPEAT (TPR)-LIKE SUPERFAMILY PROTEIN-RELATED"/>
    <property type="match status" value="1"/>
</dbReference>
<dbReference type="Proteomes" id="UP000289738">
    <property type="component" value="Chromosome B05"/>
</dbReference>
<dbReference type="EMBL" id="SDMP01000015">
    <property type="protein sequence ID" value="RYR07738.1"/>
    <property type="molecule type" value="Genomic_DNA"/>
</dbReference>
<evidence type="ECO:0000313" key="4">
    <source>
        <dbReference type="Proteomes" id="UP000289738"/>
    </source>
</evidence>
<protein>
    <recommendedName>
        <fullName evidence="5">Pentatricopeptide repeat-containing protein</fullName>
    </recommendedName>
</protein>
<dbReference type="PROSITE" id="PS51375">
    <property type="entry name" value="PPR"/>
    <property type="match status" value="7"/>
</dbReference>
<dbReference type="InterPro" id="IPR011990">
    <property type="entry name" value="TPR-like_helical_dom_sf"/>
</dbReference>
<feature type="repeat" description="PPR" evidence="2">
    <location>
        <begin position="337"/>
        <end position="371"/>
    </location>
</feature>
<dbReference type="NCBIfam" id="TIGR00756">
    <property type="entry name" value="PPR"/>
    <property type="match status" value="6"/>
</dbReference>
<organism evidence="3 4">
    <name type="scientific">Arachis hypogaea</name>
    <name type="common">Peanut</name>
    <dbReference type="NCBI Taxonomy" id="3818"/>
    <lineage>
        <taxon>Eukaryota</taxon>
        <taxon>Viridiplantae</taxon>
        <taxon>Streptophyta</taxon>
        <taxon>Embryophyta</taxon>
        <taxon>Tracheophyta</taxon>
        <taxon>Spermatophyta</taxon>
        <taxon>Magnoliopsida</taxon>
        <taxon>eudicotyledons</taxon>
        <taxon>Gunneridae</taxon>
        <taxon>Pentapetalae</taxon>
        <taxon>rosids</taxon>
        <taxon>fabids</taxon>
        <taxon>Fabales</taxon>
        <taxon>Fabaceae</taxon>
        <taxon>Papilionoideae</taxon>
        <taxon>50 kb inversion clade</taxon>
        <taxon>dalbergioids sensu lato</taxon>
        <taxon>Dalbergieae</taxon>
        <taxon>Pterocarpus clade</taxon>
        <taxon>Arachis</taxon>
    </lineage>
</organism>
<dbReference type="Pfam" id="PF13041">
    <property type="entry name" value="PPR_2"/>
    <property type="match status" value="3"/>
</dbReference>
<proteinExistence type="predicted"/>
<feature type="repeat" description="PPR" evidence="2">
    <location>
        <begin position="238"/>
        <end position="272"/>
    </location>
</feature>
<gene>
    <name evidence="3" type="ORF">Ahy_B05g075153</name>
</gene>
<dbReference type="InterPro" id="IPR051222">
    <property type="entry name" value="PPR/CCM1_RNA-binding"/>
</dbReference>
<dbReference type="Pfam" id="PF01535">
    <property type="entry name" value="PPR"/>
    <property type="match status" value="1"/>
</dbReference>
<keyword evidence="1" id="KW-0677">Repeat</keyword>